<dbReference type="PANTHER" id="PTHR33337:SF40">
    <property type="entry name" value="CENP-V_GFA DOMAIN-CONTAINING PROTEIN-RELATED"/>
    <property type="match status" value="1"/>
</dbReference>
<dbReference type="GO" id="GO:0016846">
    <property type="term" value="F:carbon-sulfur lyase activity"/>
    <property type="evidence" value="ECO:0007669"/>
    <property type="project" value="InterPro"/>
</dbReference>
<keyword evidence="4" id="KW-0456">Lyase</keyword>
<proteinExistence type="inferred from homology"/>
<evidence type="ECO:0000313" key="6">
    <source>
        <dbReference type="EMBL" id="TNM63899.1"/>
    </source>
</evidence>
<dbReference type="Gene3D" id="3.90.1590.10">
    <property type="entry name" value="glutathione-dependent formaldehyde- activating enzyme (gfa)"/>
    <property type="match status" value="1"/>
</dbReference>
<dbReference type="OrthoDB" id="9807246at2"/>
<dbReference type="AlphaFoldDB" id="A0A5C4XL28"/>
<name>A0A5C4XL28_9HYPH</name>
<dbReference type="InterPro" id="IPR006913">
    <property type="entry name" value="CENP-V/GFA"/>
</dbReference>
<dbReference type="InterPro" id="IPR011057">
    <property type="entry name" value="Mss4-like_sf"/>
</dbReference>
<keyword evidence="3" id="KW-0862">Zinc</keyword>
<reference evidence="6 7" key="1">
    <citation type="submission" date="2019-06" db="EMBL/GenBank/DDBJ databases">
        <title>The draft genome of Rhizobium smilacinae PTYR-5.</title>
        <authorList>
            <person name="Liu L."/>
            <person name="Li L."/>
            <person name="Zhang X."/>
        </authorList>
    </citation>
    <scope>NUCLEOTIDE SEQUENCE [LARGE SCALE GENOMIC DNA]</scope>
    <source>
        <strain evidence="6 7">PTYR-5</strain>
    </source>
</reference>
<evidence type="ECO:0000259" key="5">
    <source>
        <dbReference type="PROSITE" id="PS51891"/>
    </source>
</evidence>
<evidence type="ECO:0000256" key="2">
    <source>
        <dbReference type="ARBA" id="ARBA00022723"/>
    </source>
</evidence>
<evidence type="ECO:0000256" key="1">
    <source>
        <dbReference type="ARBA" id="ARBA00005495"/>
    </source>
</evidence>
<protein>
    <submittedName>
        <fullName evidence="6">GFA family protein</fullName>
    </submittedName>
</protein>
<evidence type="ECO:0000256" key="3">
    <source>
        <dbReference type="ARBA" id="ARBA00022833"/>
    </source>
</evidence>
<keyword evidence="2" id="KW-0479">Metal-binding</keyword>
<dbReference type="RefSeq" id="WP_139676803.1">
    <property type="nucleotide sequence ID" value="NZ_VDMN01000002.1"/>
</dbReference>
<organism evidence="6 7">
    <name type="scientific">Aliirhizobium smilacinae</name>
    <dbReference type="NCBI Taxonomy" id="1395944"/>
    <lineage>
        <taxon>Bacteria</taxon>
        <taxon>Pseudomonadati</taxon>
        <taxon>Pseudomonadota</taxon>
        <taxon>Alphaproteobacteria</taxon>
        <taxon>Hyphomicrobiales</taxon>
        <taxon>Rhizobiaceae</taxon>
        <taxon>Aliirhizobium</taxon>
    </lineage>
</organism>
<comment type="caution">
    <text evidence="6">The sequence shown here is derived from an EMBL/GenBank/DDBJ whole genome shotgun (WGS) entry which is preliminary data.</text>
</comment>
<evidence type="ECO:0000256" key="4">
    <source>
        <dbReference type="ARBA" id="ARBA00023239"/>
    </source>
</evidence>
<dbReference type="PANTHER" id="PTHR33337">
    <property type="entry name" value="GFA DOMAIN-CONTAINING PROTEIN"/>
    <property type="match status" value="1"/>
</dbReference>
<dbReference type="Pfam" id="PF04828">
    <property type="entry name" value="GFA"/>
    <property type="match status" value="1"/>
</dbReference>
<feature type="domain" description="CENP-V/GFA" evidence="5">
    <location>
        <begin position="4"/>
        <end position="115"/>
    </location>
</feature>
<dbReference type="Proteomes" id="UP000311605">
    <property type="component" value="Unassembled WGS sequence"/>
</dbReference>
<accession>A0A5C4XL28</accession>
<keyword evidence="7" id="KW-1185">Reference proteome</keyword>
<gene>
    <name evidence="6" type="ORF">FHP24_14040</name>
</gene>
<dbReference type="GO" id="GO:0046872">
    <property type="term" value="F:metal ion binding"/>
    <property type="evidence" value="ECO:0007669"/>
    <property type="project" value="UniProtKB-KW"/>
</dbReference>
<evidence type="ECO:0000313" key="7">
    <source>
        <dbReference type="Proteomes" id="UP000311605"/>
    </source>
</evidence>
<dbReference type="EMBL" id="VDMN01000002">
    <property type="protein sequence ID" value="TNM63899.1"/>
    <property type="molecule type" value="Genomic_DNA"/>
</dbReference>
<dbReference type="SUPFAM" id="SSF51316">
    <property type="entry name" value="Mss4-like"/>
    <property type="match status" value="1"/>
</dbReference>
<comment type="similarity">
    <text evidence="1">Belongs to the Gfa family.</text>
</comment>
<dbReference type="PROSITE" id="PS51891">
    <property type="entry name" value="CENP_V_GFA"/>
    <property type="match status" value="1"/>
</dbReference>
<sequence>MIIRSGSCLCGKVRYKVKADPIRIGLCHCMDCRKESGSVFATFGIWPAHAFEASGEVRYHEGRGFCVNCGSRVFSEPAEDEVEIRVGSLDMAPTDVQPTYELWVKRREDWLAPLDGAEQFEEDRL</sequence>